<dbReference type="AlphaFoldDB" id="A0A269PFA5"/>
<dbReference type="InterPro" id="IPR052913">
    <property type="entry name" value="Glycopeptide_resist_protein"/>
</dbReference>
<dbReference type="Pfam" id="PF12229">
    <property type="entry name" value="PG_binding_4"/>
    <property type="match status" value="1"/>
</dbReference>
<accession>A0A269PFA5</accession>
<comment type="caution">
    <text evidence="2">The sequence shown here is derived from an EMBL/GenBank/DDBJ whole genome shotgun (WGS) entry which is preliminary data.</text>
</comment>
<evidence type="ECO:0000313" key="3">
    <source>
        <dbReference type="Proteomes" id="UP000215771"/>
    </source>
</evidence>
<dbReference type="EMBL" id="NQMQ01000007">
    <property type="protein sequence ID" value="PAJ70766.1"/>
    <property type="molecule type" value="Genomic_DNA"/>
</dbReference>
<feature type="domain" description="YoaR-like putative peptidoglycan binding" evidence="1">
    <location>
        <begin position="102"/>
        <end position="163"/>
    </location>
</feature>
<name>A0A269PFA5_9CORY</name>
<gene>
    <name evidence="2" type="ORF">CIG21_03340</name>
</gene>
<dbReference type="Proteomes" id="UP000215771">
    <property type="component" value="Unassembled WGS sequence"/>
</dbReference>
<dbReference type="InterPro" id="IPR022029">
    <property type="entry name" value="YoaR-like_PG-bd"/>
</dbReference>
<dbReference type="PANTHER" id="PTHR35788:SF1">
    <property type="entry name" value="EXPORTED PROTEIN"/>
    <property type="match status" value="1"/>
</dbReference>
<dbReference type="InterPro" id="IPR007391">
    <property type="entry name" value="Vancomycin_resist_VanW"/>
</dbReference>
<evidence type="ECO:0000259" key="1">
    <source>
        <dbReference type="Pfam" id="PF12229"/>
    </source>
</evidence>
<organism evidence="2 3">
    <name type="scientific">Corynebacterium hadale</name>
    <dbReference type="NCBI Taxonomy" id="2026255"/>
    <lineage>
        <taxon>Bacteria</taxon>
        <taxon>Bacillati</taxon>
        <taxon>Actinomycetota</taxon>
        <taxon>Actinomycetes</taxon>
        <taxon>Mycobacteriales</taxon>
        <taxon>Corynebacteriaceae</taxon>
        <taxon>Corynebacterium</taxon>
    </lineage>
</organism>
<evidence type="ECO:0000313" key="2">
    <source>
        <dbReference type="EMBL" id="PAJ70766.1"/>
    </source>
</evidence>
<dbReference type="Pfam" id="PF04294">
    <property type="entry name" value="VanW"/>
    <property type="match status" value="1"/>
</dbReference>
<protein>
    <recommendedName>
        <fullName evidence="1">YoaR-like putative peptidoglycan binding domain-containing protein</fullName>
    </recommendedName>
</protein>
<sequence>MLAVVLAVYLADLALNRGNVPRGTTVGGVAIGGMSPDEARERLQGELGDVAEQPIQVSAADKRAQLVPAAAGLGIDWQATVDAAGIQSANPIPRLTGLFTQHEVDVQGSVDKHKLDPELARVKDELYVAPVDGAIHVDGGKANVTDPKLGQEVNPADLETAVTDGWLDPEGVDVEPQPVEPAINDAAITQAMDGPIKAALGGPLTVNGRDGVTATIPQERMGEVVQFNNVEGRIQPDVHRDVAGAILGEALDGTQTEMRNARVLEGGGVEPSQDGTAVDWDATFDGFEDRLLGHGERTWDAAYRPVEADFTTEDAQNATFNEEVGSFTTGGFSGPSGTNIALVAQTVNGAIVNPGETFSLNGYTGPRGRAQGYVESGIILNGHSDMAVGGGISQFATTLYNAAYFAGMTDIAHTPHSYYISRYPAGREATVYEGAIDLQFRNDSNHPVRIQTDVSGGELTVSLMGVKTVRVESANGGRWAQTQPNTMNLSGATCSPSSGSPGFTTSDTRSIYDLSGNLIDQETQTTVYDPEPIVKCG</sequence>
<proteinExistence type="predicted"/>
<dbReference type="PANTHER" id="PTHR35788">
    <property type="entry name" value="EXPORTED PROTEIN-RELATED"/>
    <property type="match status" value="1"/>
</dbReference>
<reference evidence="2 3" key="1">
    <citation type="submission" date="2017-08" db="EMBL/GenBank/DDBJ databases">
        <authorList>
            <person name="de Groot N.N."/>
        </authorList>
    </citation>
    <scope>NUCLEOTIDE SEQUENCE [LARGE SCALE GENOMIC DNA]</scope>
    <source>
        <strain evidence="2 3">NBT06-6</strain>
    </source>
</reference>